<keyword evidence="1" id="KW-0812">Transmembrane</keyword>
<dbReference type="PANTHER" id="PTHR42928:SF5">
    <property type="entry name" value="BLR1237 PROTEIN"/>
    <property type="match status" value="1"/>
</dbReference>
<dbReference type="Gene3D" id="3.40.190.10">
    <property type="entry name" value="Periplasmic binding protein-like II"/>
    <property type="match status" value="1"/>
</dbReference>
<dbReference type="EMBL" id="VSSQ01005263">
    <property type="protein sequence ID" value="MPM28461.1"/>
    <property type="molecule type" value="Genomic_DNA"/>
</dbReference>
<dbReference type="SUPFAM" id="SSF53850">
    <property type="entry name" value="Periplasmic binding protein-like II"/>
    <property type="match status" value="1"/>
</dbReference>
<comment type="caution">
    <text evidence="2">The sequence shown here is derived from an EMBL/GenBank/DDBJ whole genome shotgun (WGS) entry which is preliminary data.</text>
</comment>
<dbReference type="CDD" id="cd13578">
    <property type="entry name" value="PBP2_Bug27"/>
    <property type="match status" value="1"/>
</dbReference>
<dbReference type="InterPro" id="IPR005064">
    <property type="entry name" value="BUG"/>
</dbReference>
<gene>
    <name evidence="2" type="ORF">SDC9_74987</name>
</gene>
<dbReference type="PIRSF" id="PIRSF017082">
    <property type="entry name" value="YflP"/>
    <property type="match status" value="1"/>
</dbReference>
<protein>
    <recommendedName>
        <fullName evidence="3">Tripartite tricarboxylate transporter substrate binding protein</fullName>
    </recommendedName>
</protein>
<dbReference type="PANTHER" id="PTHR42928">
    <property type="entry name" value="TRICARBOXYLATE-BINDING PROTEIN"/>
    <property type="match status" value="1"/>
</dbReference>
<evidence type="ECO:0000313" key="2">
    <source>
        <dbReference type="EMBL" id="MPM28461.1"/>
    </source>
</evidence>
<dbReference type="AlphaFoldDB" id="A0A644YKQ2"/>
<keyword evidence="1" id="KW-0472">Membrane</keyword>
<organism evidence="2">
    <name type="scientific">bioreactor metagenome</name>
    <dbReference type="NCBI Taxonomy" id="1076179"/>
    <lineage>
        <taxon>unclassified sequences</taxon>
        <taxon>metagenomes</taxon>
        <taxon>ecological metagenomes</taxon>
    </lineage>
</organism>
<feature type="transmembrane region" description="Helical" evidence="1">
    <location>
        <begin position="36"/>
        <end position="55"/>
    </location>
</feature>
<evidence type="ECO:0000256" key="1">
    <source>
        <dbReference type="SAM" id="Phobius"/>
    </source>
</evidence>
<dbReference type="InterPro" id="IPR042100">
    <property type="entry name" value="Bug_dom1"/>
</dbReference>
<name>A0A644YKQ2_9ZZZZ</name>
<reference evidence="2" key="1">
    <citation type="submission" date="2019-08" db="EMBL/GenBank/DDBJ databases">
        <authorList>
            <person name="Kucharzyk K."/>
            <person name="Murdoch R.W."/>
            <person name="Higgins S."/>
            <person name="Loffler F."/>
        </authorList>
    </citation>
    <scope>NUCLEOTIDE SEQUENCE</scope>
</reference>
<accession>A0A644YKQ2</accession>
<evidence type="ECO:0008006" key="3">
    <source>
        <dbReference type="Google" id="ProtNLM"/>
    </source>
</evidence>
<keyword evidence="1" id="KW-1133">Transmembrane helix</keyword>
<dbReference type="Gene3D" id="3.40.190.150">
    <property type="entry name" value="Bordetella uptake gene, domain 1"/>
    <property type="match status" value="1"/>
</dbReference>
<dbReference type="Pfam" id="PF03401">
    <property type="entry name" value="TctC"/>
    <property type="match status" value="1"/>
</dbReference>
<sequence>MHKIGRFQAQPGNAMNQSFAVGADIAQAIGQKRRRVVLAAALLVLGAVGAMPALAQSSAESWSAKPIRVVVPFPSSGATDLISRVIAQRVSQDIGQQLVIDNKPGAGGTIGAAEAVKAPADGATLLFTTSSTHSISPHLMPRLAYKVDKDFTPIAHVADAASVLLVTPSLPVKNVQELIAYAKAHPGKLNYATSGNGTIVHLNALEFAARAGIQLTHVPYKGTAQSITDLVAGQVHILFDSIPTGMPHVTSGRLKALAVTSLQRSSLAPDLPTIAESGLPGYSSVTWFGVYGPAGMKPELVGKINAAFNKAIQTPEVATALAKLGAEPAKPGTPAQFDAMVKADSARWAKVIQDNHITLD</sequence>
<proteinExistence type="predicted"/>